<accession>A0A5S9Q9P1</accession>
<feature type="chain" id="PRO_5024817098" evidence="2">
    <location>
        <begin position="25"/>
        <end position="173"/>
    </location>
</feature>
<protein>
    <submittedName>
        <fullName evidence="3">Uncharacterized protein</fullName>
    </submittedName>
</protein>
<keyword evidence="2" id="KW-0732">Signal</keyword>
<gene>
    <name evidence="3" type="ORF">STARVERO_04279</name>
</gene>
<evidence type="ECO:0000313" key="3">
    <source>
        <dbReference type="EMBL" id="CAA0113848.1"/>
    </source>
</evidence>
<dbReference type="AlphaFoldDB" id="A0A5S9Q9P1"/>
<dbReference type="Proteomes" id="UP000433050">
    <property type="component" value="Unassembled WGS sequence"/>
</dbReference>
<sequence length="173" mass="18250">MRLITIGTGAALVLALAGFHTALAQAPSATGESARFTMQPVEGGLIKLDTTNGAMSFCSMKSGAWVCEAVPEDRAALEGEIARLQARLAELEKGRAGAGTGGVPDIMAPPEPARPGEPPSAKPVPPADDPELSEDARKRLDQAMDMAEHVFRRFFEMVDRLRGAAPQQQGQSL</sequence>
<feature type="region of interest" description="Disordered" evidence="1">
    <location>
        <begin position="95"/>
        <end position="141"/>
    </location>
</feature>
<organism evidence="3 4">
    <name type="scientific">Starkeya nomas</name>
    <dbReference type="NCBI Taxonomy" id="2666134"/>
    <lineage>
        <taxon>Bacteria</taxon>
        <taxon>Pseudomonadati</taxon>
        <taxon>Pseudomonadota</taxon>
        <taxon>Alphaproteobacteria</taxon>
        <taxon>Hyphomicrobiales</taxon>
        <taxon>Xanthobacteraceae</taxon>
        <taxon>Starkeya</taxon>
    </lineage>
</organism>
<proteinExistence type="predicted"/>
<reference evidence="3 4" key="1">
    <citation type="submission" date="2019-12" db="EMBL/GenBank/DDBJ databases">
        <authorList>
            <person name="Reyes-Prieto M."/>
        </authorList>
    </citation>
    <scope>NUCLEOTIDE SEQUENCE [LARGE SCALE GENOMIC DNA]</scope>
    <source>
        <strain evidence="3">HF14-78462</strain>
    </source>
</reference>
<feature type="signal peptide" evidence="2">
    <location>
        <begin position="1"/>
        <end position="24"/>
    </location>
</feature>
<evidence type="ECO:0000256" key="2">
    <source>
        <dbReference type="SAM" id="SignalP"/>
    </source>
</evidence>
<name>A0A5S9Q9P1_9HYPH</name>
<keyword evidence="4" id="KW-1185">Reference proteome</keyword>
<dbReference type="EMBL" id="CACSAS010000001">
    <property type="protein sequence ID" value="CAA0113848.1"/>
    <property type="molecule type" value="Genomic_DNA"/>
</dbReference>
<feature type="compositionally biased region" description="Pro residues" evidence="1">
    <location>
        <begin position="107"/>
        <end position="127"/>
    </location>
</feature>
<evidence type="ECO:0000313" key="4">
    <source>
        <dbReference type="Proteomes" id="UP000433050"/>
    </source>
</evidence>
<evidence type="ECO:0000256" key="1">
    <source>
        <dbReference type="SAM" id="MobiDB-lite"/>
    </source>
</evidence>
<dbReference type="RefSeq" id="WP_159601457.1">
    <property type="nucleotide sequence ID" value="NZ_CACSAS010000001.1"/>
</dbReference>